<dbReference type="RefSeq" id="WP_079490366.1">
    <property type="nucleotide sequence ID" value="NZ_FUZT01000003.1"/>
</dbReference>
<feature type="domain" description="FAD dependent oxidoreductase" evidence="1">
    <location>
        <begin position="3"/>
        <end position="352"/>
    </location>
</feature>
<accession>A0A1T5JV75</accession>
<dbReference type="Pfam" id="PF01266">
    <property type="entry name" value="DAO"/>
    <property type="match status" value="1"/>
</dbReference>
<gene>
    <name evidence="3" type="ORF">SAMN02194393_01369</name>
</gene>
<keyword evidence="4" id="KW-1185">Reference proteome</keyword>
<dbReference type="Gene3D" id="1.10.10.1100">
    <property type="entry name" value="BFD-like [2Fe-2S]-binding domain"/>
    <property type="match status" value="1"/>
</dbReference>
<evidence type="ECO:0000313" key="3">
    <source>
        <dbReference type="EMBL" id="SKC55281.1"/>
    </source>
</evidence>
<dbReference type="AlphaFoldDB" id="A0A1T5JV75"/>
<feature type="domain" description="BFD-like [2Fe-2S]-binding" evidence="2">
    <location>
        <begin position="398"/>
        <end position="452"/>
    </location>
</feature>
<dbReference type="CDD" id="cd19946">
    <property type="entry name" value="GlpA-like_Fer2_BFD-like"/>
    <property type="match status" value="1"/>
</dbReference>
<name>A0A1T5JV75_9FIRM</name>
<dbReference type="InterPro" id="IPR036188">
    <property type="entry name" value="FAD/NAD-bd_sf"/>
</dbReference>
<dbReference type="STRING" id="36842.SAMN02194393_01369"/>
<dbReference type="PANTHER" id="PTHR42720:SF1">
    <property type="entry name" value="GLYCEROL 3-PHOSPHATE OXIDASE"/>
    <property type="match status" value="1"/>
</dbReference>
<dbReference type="InterPro" id="IPR007419">
    <property type="entry name" value="BFD-like_2Fe2S-bd_dom"/>
</dbReference>
<dbReference type="Pfam" id="PF04324">
    <property type="entry name" value="Fer2_BFD"/>
    <property type="match status" value="1"/>
</dbReference>
<dbReference type="OrthoDB" id="9801699at2"/>
<dbReference type="Gene3D" id="3.30.9.10">
    <property type="entry name" value="D-Amino Acid Oxidase, subunit A, domain 2"/>
    <property type="match status" value="1"/>
</dbReference>
<dbReference type="InterPro" id="IPR006076">
    <property type="entry name" value="FAD-dep_OxRdtase"/>
</dbReference>
<dbReference type="InterPro" id="IPR041854">
    <property type="entry name" value="BFD-like_2Fe2S-bd_dom_sf"/>
</dbReference>
<protein>
    <submittedName>
        <fullName evidence="3">Glycerol-3-phosphate dehydrogenase</fullName>
    </submittedName>
</protein>
<dbReference type="Gene3D" id="3.50.50.60">
    <property type="entry name" value="FAD/NAD(P)-binding domain"/>
    <property type="match status" value="1"/>
</dbReference>
<evidence type="ECO:0000259" key="1">
    <source>
        <dbReference type="Pfam" id="PF01266"/>
    </source>
</evidence>
<dbReference type="InterPro" id="IPR052745">
    <property type="entry name" value="G3P_Oxidase/Oxidoreductase"/>
</dbReference>
<evidence type="ECO:0000313" key="4">
    <source>
        <dbReference type="Proteomes" id="UP000190285"/>
    </source>
</evidence>
<dbReference type="SUPFAM" id="SSF51905">
    <property type="entry name" value="FAD/NAD(P)-binding domain"/>
    <property type="match status" value="1"/>
</dbReference>
<reference evidence="3 4" key="1">
    <citation type="submission" date="2017-02" db="EMBL/GenBank/DDBJ databases">
        <authorList>
            <person name="Peterson S.W."/>
        </authorList>
    </citation>
    <scope>NUCLEOTIDE SEQUENCE [LARGE SCALE GENOMIC DNA]</scope>
    <source>
        <strain evidence="3 4">M1</strain>
    </source>
</reference>
<dbReference type="EMBL" id="FUZT01000003">
    <property type="protein sequence ID" value="SKC55281.1"/>
    <property type="molecule type" value="Genomic_DNA"/>
</dbReference>
<sequence length="479" mass="52655">MYDVAVIGAGIIGSFVARELSKYDLDIVLIEKDTDIANGTTKANSAIIHAGYDAVPGTLKARLNALGNPMYDSVCKELDVHFKRIGSMVIATNQEEIKKIKNLYERGLKNGIPNMEILDAEKVRQKEAGINEDVIGALYAPTAGIICPWELAVALAENAADNGVEIKLESQVTDIEKVENNYHIYTEKEKIKAKYVINCGGLYSEEISKMVGDKSFKITPRRGEYNILDKNAGNIVKHVIFQAPTEYGKGVIVTPTVHGNLLVGPNAEDIDDKGNTKTTREGIELIREVSKKTIKRIPFNLTITSFSGLRAKPDTGDFIIEESKAAKGFINVAGIESPGLSAAPAIAEYVIDIFKGINCHLKGKRDFKPNRRPLIRFMELSNEEKSRVINEDPRYGRIICRCEGITEGEIVDAINRNAGARTLDAVKRRVRPGMGRCQGGFCGPRVMEILARELGKDINDIVKDGSQSYILVDETKSGL</sequence>
<evidence type="ECO:0000259" key="2">
    <source>
        <dbReference type="Pfam" id="PF04324"/>
    </source>
</evidence>
<proteinExistence type="predicted"/>
<dbReference type="Proteomes" id="UP000190285">
    <property type="component" value="Unassembled WGS sequence"/>
</dbReference>
<dbReference type="PANTHER" id="PTHR42720">
    <property type="entry name" value="GLYCEROL-3-PHOSPHATE DEHYDROGENASE"/>
    <property type="match status" value="1"/>
</dbReference>
<organism evidence="3 4">
    <name type="scientific">Maledivibacter halophilus</name>
    <dbReference type="NCBI Taxonomy" id="36842"/>
    <lineage>
        <taxon>Bacteria</taxon>
        <taxon>Bacillati</taxon>
        <taxon>Bacillota</taxon>
        <taxon>Clostridia</taxon>
        <taxon>Peptostreptococcales</taxon>
        <taxon>Caminicellaceae</taxon>
        <taxon>Maledivibacter</taxon>
    </lineage>
</organism>